<keyword evidence="2" id="KW-0732">Signal</keyword>
<keyword evidence="4" id="KW-1185">Reference proteome</keyword>
<dbReference type="PANTHER" id="PTHR30203">
    <property type="entry name" value="OUTER MEMBRANE CATION EFFLUX PROTEIN"/>
    <property type="match status" value="1"/>
</dbReference>
<dbReference type="EMBL" id="BSPX01000027">
    <property type="protein sequence ID" value="GLT22588.1"/>
    <property type="molecule type" value="Genomic_DNA"/>
</dbReference>
<dbReference type="Gene3D" id="2.20.200.10">
    <property type="entry name" value="Outer membrane efflux proteins (OEP)"/>
    <property type="match status" value="1"/>
</dbReference>
<keyword evidence="2" id="KW-1134">Transmembrane beta strand</keyword>
<comment type="subcellular location">
    <subcellularLocation>
        <location evidence="2">Cell membrane</location>
        <topology evidence="2">Lipid-anchor</topology>
    </subcellularLocation>
</comment>
<keyword evidence="2" id="KW-0449">Lipoprotein</keyword>
<gene>
    <name evidence="3" type="primary">oprM</name>
    <name evidence="3" type="ORF">GCM10007933_20480</name>
</gene>
<dbReference type="Pfam" id="PF02321">
    <property type="entry name" value="OEP"/>
    <property type="match status" value="2"/>
</dbReference>
<dbReference type="InterPro" id="IPR003423">
    <property type="entry name" value="OMP_efflux"/>
</dbReference>
<dbReference type="Gene3D" id="1.20.1600.10">
    <property type="entry name" value="Outer membrane efflux proteins (OEP)"/>
    <property type="match status" value="1"/>
</dbReference>
<dbReference type="NCBIfam" id="TIGR01845">
    <property type="entry name" value="outer_NodT"/>
    <property type="match status" value="1"/>
</dbReference>
<keyword evidence="2" id="KW-0472">Membrane</keyword>
<sequence>MKLRTLSLTLLVAGMLGGCVNLAPDYARPAAPVESTWPATGGKAVETTDDGRSAAAIGWQDFFVDARLRQLIELSLANNRDLRATAQAIVKARATYRIQQAELLPALSADAGTTAKRTPADLAGGQAVTSRTHSVALGVSGWEVDLFGRLQNLRDQALQQYLASEDTLRSTRISLIAEVAGAYLTLSADEALLALARDTLASQEASQGLIRKRVEVGIGTELDLRQIETSVETARRDVATYTAQVAADRNALVLLAGGPVPDSLLPPPGLDSVTALGALPVGLPSEVLRQRPDVLAAERQLVGAHASIGAARAAFFPSISLTATAGTASGSLSGLFAGGSGAWTFIPQVSLPIFNASANQASLDAAKADREIYLARYESAIQTAFREVADALAQRPTIDARVAAQRKLTEATAASYRLSEARYLKGVDSYLSTLDAQRSLYAARQSLVSLRLAAATNAVTLYKVLGGGDSATPAPRG</sequence>
<feature type="signal peptide" evidence="2">
    <location>
        <begin position="1"/>
        <end position="23"/>
    </location>
</feature>
<protein>
    <submittedName>
        <fullName evidence="3">Multidrug transporter</fullName>
    </submittedName>
</protein>
<dbReference type="Proteomes" id="UP001157167">
    <property type="component" value="Unassembled WGS sequence"/>
</dbReference>
<keyword evidence="2" id="KW-0564">Palmitate</keyword>
<dbReference type="PROSITE" id="PS51257">
    <property type="entry name" value="PROKAR_LIPOPROTEIN"/>
    <property type="match status" value="1"/>
</dbReference>
<comment type="caution">
    <text evidence="3">The sequence shown here is derived from an EMBL/GenBank/DDBJ whole genome shotgun (WGS) entry which is preliminary data.</text>
</comment>
<dbReference type="InterPro" id="IPR010131">
    <property type="entry name" value="MdtP/NodT-like"/>
</dbReference>
<accession>A0ABQ6FAK4</accession>
<proteinExistence type="inferred from homology"/>
<evidence type="ECO:0000256" key="1">
    <source>
        <dbReference type="ARBA" id="ARBA00007613"/>
    </source>
</evidence>
<evidence type="ECO:0000256" key="2">
    <source>
        <dbReference type="RuleBase" id="RU362097"/>
    </source>
</evidence>
<feature type="chain" id="PRO_5044980956" evidence="2">
    <location>
        <begin position="24"/>
        <end position="477"/>
    </location>
</feature>
<reference evidence="4" key="1">
    <citation type="journal article" date="2019" name="Int. J. Syst. Evol. Microbiol.">
        <title>The Global Catalogue of Microorganisms (GCM) 10K type strain sequencing project: providing services to taxonomists for standard genome sequencing and annotation.</title>
        <authorList>
            <consortium name="The Broad Institute Genomics Platform"/>
            <consortium name="The Broad Institute Genome Sequencing Center for Infectious Disease"/>
            <person name="Wu L."/>
            <person name="Ma J."/>
        </authorList>
    </citation>
    <scope>NUCLEOTIDE SEQUENCE [LARGE SCALE GENOMIC DNA]</scope>
    <source>
        <strain evidence="4">NBRC 102407</strain>
    </source>
</reference>
<comment type="similarity">
    <text evidence="1 2">Belongs to the outer membrane factor (OMF) (TC 1.B.17) family.</text>
</comment>
<name>A0ABQ6FAK4_9RHOO</name>
<dbReference type="SUPFAM" id="SSF56954">
    <property type="entry name" value="Outer membrane efflux proteins (OEP)"/>
    <property type="match status" value="1"/>
</dbReference>
<dbReference type="PANTHER" id="PTHR30203:SF32">
    <property type="entry name" value="CATION EFFLUX SYSTEM PROTEIN CUSC"/>
    <property type="match status" value="1"/>
</dbReference>
<dbReference type="RefSeq" id="WP_284187885.1">
    <property type="nucleotide sequence ID" value="NZ_BSPX01000027.1"/>
</dbReference>
<keyword evidence="2" id="KW-0812">Transmembrane</keyword>
<evidence type="ECO:0000313" key="3">
    <source>
        <dbReference type="EMBL" id="GLT22588.1"/>
    </source>
</evidence>
<evidence type="ECO:0000313" key="4">
    <source>
        <dbReference type="Proteomes" id="UP001157167"/>
    </source>
</evidence>
<organism evidence="3 4">
    <name type="scientific">Zoogloea oryzae</name>
    <dbReference type="NCBI Taxonomy" id="310767"/>
    <lineage>
        <taxon>Bacteria</taxon>
        <taxon>Pseudomonadati</taxon>
        <taxon>Pseudomonadota</taxon>
        <taxon>Betaproteobacteria</taxon>
        <taxon>Rhodocyclales</taxon>
        <taxon>Zoogloeaceae</taxon>
        <taxon>Zoogloea</taxon>
    </lineage>
</organism>